<organism evidence="2 3">
    <name type="scientific">Dulcicalothrix desertica PCC 7102</name>
    <dbReference type="NCBI Taxonomy" id="232991"/>
    <lineage>
        <taxon>Bacteria</taxon>
        <taxon>Bacillati</taxon>
        <taxon>Cyanobacteriota</taxon>
        <taxon>Cyanophyceae</taxon>
        <taxon>Nostocales</taxon>
        <taxon>Calotrichaceae</taxon>
        <taxon>Dulcicalothrix</taxon>
    </lineage>
</organism>
<evidence type="ECO:0000313" key="3">
    <source>
        <dbReference type="Proteomes" id="UP000271624"/>
    </source>
</evidence>
<keyword evidence="3" id="KW-1185">Reference proteome</keyword>
<proteinExistence type="predicted"/>
<feature type="domain" description="N-acetyltransferase" evidence="1">
    <location>
        <begin position="4"/>
        <end position="157"/>
    </location>
</feature>
<dbReference type="OrthoDB" id="9127144at2"/>
<dbReference type="Pfam" id="PF00583">
    <property type="entry name" value="Acetyltransf_1"/>
    <property type="match status" value="1"/>
</dbReference>
<dbReference type="InterPro" id="IPR027455">
    <property type="entry name" value="Sper_AcTfrase_N"/>
</dbReference>
<dbReference type="CDD" id="cd04301">
    <property type="entry name" value="NAT_SF"/>
    <property type="match status" value="1"/>
</dbReference>
<dbReference type="Proteomes" id="UP000271624">
    <property type="component" value="Unassembled WGS sequence"/>
</dbReference>
<dbReference type="SUPFAM" id="SSF55729">
    <property type="entry name" value="Acyl-CoA N-acyltransferases (Nat)"/>
    <property type="match status" value="1"/>
</dbReference>
<name>A0A433VIR4_9CYAN</name>
<reference evidence="2" key="2">
    <citation type="journal article" date="2019" name="Genome Biol. Evol.">
        <title>Day and night: Metabolic profiles and evolutionary relationships of six axenic non-marine cyanobacteria.</title>
        <authorList>
            <person name="Will S.E."/>
            <person name="Henke P."/>
            <person name="Boedeker C."/>
            <person name="Huang S."/>
            <person name="Brinkmann H."/>
            <person name="Rohde M."/>
            <person name="Jarek M."/>
            <person name="Friedl T."/>
            <person name="Seufert S."/>
            <person name="Schumacher M."/>
            <person name="Overmann J."/>
            <person name="Neumann-Schaal M."/>
            <person name="Petersen J."/>
        </authorList>
    </citation>
    <scope>NUCLEOTIDE SEQUENCE [LARGE SCALE GENOMIC DNA]</scope>
    <source>
        <strain evidence="2">PCC 7102</strain>
    </source>
</reference>
<dbReference type="InterPro" id="IPR016181">
    <property type="entry name" value="Acyl_CoA_acyltransferase"/>
</dbReference>
<dbReference type="GO" id="GO:0016747">
    <property type="term" value="F:acyltransferase activity, transferring groups other than amino-acyl groups"/>
    <property type="evidence" value="ECO:0007669"/>
    <property type="project" value="InterPro"/>
</dbReference>
<sequence>MVKVHLRKITRDNLKECLNLQVDNSQKSLVATNAQSLAEAYVDTNLFPFAVYDASVCGYEQPQAPMLGFIMYEIDVGGVGFIMRLMIDYKYQRQGYGRATMIEIIRRLKLHPDVEIIATSYRKENEVAASLYQSLGFTPWDIEWAQSHPTEIYVKLES</sequence>
<reference evidence="2" key="1">
    <citation type="submission" date="2018-12" db="EMBL/GenBank/DDBJ databases">
        <authorList>
            <person name="Will S."/>
            <person name="Neumann-Schaal M."/>
            <person name="Henke P."/>
        </authorList>
    </citation>
    <scope>NUCLEOTIDE SEQUENCE</scope>
    <source>
        <strain evidence="2">PCC 7102</strain>
    </source>
</reference>
<dbReference type="InterPro" id="IPR000182">
    <property type="entry name" value="GNAT_dom"/>
</dbReference>
<evidence type="ECO:0000313" key="2">
    <source>
        <dbReference type="EMBL" id="RUT05936.1"/>
    </source>
</evidence>
<dbReference type="Gene3D" id="1.10.287.900">
    <property type="entry name" value="The crystal structure of the spermine/spermidine acetyltransferase from enterococcus faecali"/>
    <property type="match status" value="1"/>
</dbReference>
<accession>A0A433VIR4</accession>
<dbReference type="EMBL" id="RSCL01000007">
    <property type="protein sequence ID" value="RUT05936.1"/>
    <property type="molecule type" value="Genomic_DNA"/>
</dbReference>
<dbReference type="PROSITE" id="PS51186">
    <property type="entry name" value="GNAT"/>
    <property type="match status" value="1"/>
</dbReference>
<keyword evidence="2" id="KW-0808">Transferase</keyword>
<dbReference type="RefSeq" id="WP_127081645.1">
    <property type="nucleotide sequence ID" value="NZ_RSCL01000007.1"/>
</dbReference>
<gene>
    <name evidence="2" type="primary">bltD</name>
    <name evidence="2" type="ORF">DSM106972_031420</name>
</gene>
<dbReference type="AlphaFoldDB" id="A0A433VIR4"/>
<dbReference type="Gene3D" id="3.40.630.30">
    <property type="match status" value="1"/>
</dbReference>
<comment type="caution">
    <text evidence="2">The sequence shown here is derived from an EMBL/GenBank/DDBJ whole genome shotgun (WGS) entry which is preliminary data.</text>
</comment>
<protein>
    <submittedName>
        <fullName evidence="2">Spermidine acetyltransferase</fullName>
    </submittedName>
</protein>
<evidence type="ECO:0000259" key="1">
    <source>
        <dbReference type="PROSITE" id="PS51186"/>
    </source>
</evidence>